<reference evidence="2" key="1">
    <citation type="journal article" date="2017" name="Nature">
        <title>The genome of Chenopodium quinoa.</title>
        <authorList>
            <person name="Jarvis D.E."/>
            <person name="Ho Y.S."/>
            <person name="Lightfoot D.J."/>
            <person name="Schmoeckel S.M."/>
            <person name="Li B."/>
            <person name="Borm T.J.A."/>
            <person name="Ohyanagi H."/>
            <person name="Mineta K."/>
            <person name="Michell C.T."/>
            <person name="Saber N."/>
            <person name="Kharbatia N.M."/>
            <person name="Rupper R.R."/>
            <person name="Sharp A.R."/>
            <person name="Dally N."/>
            <person name="Boughton B.A."/>
            <person name="Woo Y.H."/>
            <person name="Gao G."/>
            <person name="Schijlen E.G.W.M."/>
            <person name="Guo X."/>
            <person name="Momin A.A."/>
            <person name="Negrao S."/>
            <person name="Al-Babili S."/>
            <person name="Gehring C."/>
            <person name="Roessner U."/>
            <person name="Jung C."/>
            <person name="Murphy K."/>
            <person name="Arold S.T."/>
            <person name="Gojobori T."/>
            <person name="van der Linden C.G."/>
            <person name="van Loo E.N."/>
            <person name="Jellen E.N."/>
            <person name="Maughan P.J."/>
            <person name="Tester M."/>
        </authorList>
    </citation>
    <scope>NUCLEOTIDE SEQUENCE [LARGE SCALE GENOMIC DNA]</scope>
    <source>
        <strain evidence="2">cv. PI 614886</strain>
    </source>
</reference>
<keyword evidence="1" id="KW-1133">Transmembrane helix</keyword>
<keyword evidence="1" id="KW-0472">Membrane</keyword>
<dbReference type="RefSeq" id="XP_021754681.1">
    <property type="nucleotide sequence ID" value="XM_021898989.1"/>
</dbReference>
<evidence type="ECO:0000313" key="2">
    <source>
        <dbReference type="EnsemblPlants" id="AUR62034975-RA:cds"/>
    </source>
</evidence>
<feature type="transmembrane region" description="Helical" evidence="1">
    <location>
        <begin position="161"/>
        <end position="180"/>
    </location>
</feature>
<name>A0A803MTI4_CHEQI</name>
<sequence length="216" mass="25210">MTVALPRCAVFTPTFQIKYQSASPFQPQTFKLTRNSHWKNISYNPSTRKVVAQFELPDKSKMQMKGFKEQLWKSLPDSVKEFPWKKAEHQVLHRLLFLGLEAFKWSFMAWFFLSFVSDVVVTISRNQELVMPLGLFAGCLLSDFMKETFEEMFQQREVKGIKLNFLGIACAFVVLKLISTNFASRPWIFLLHVANGGLLQIVWLWKTFREENVKAQ</sequence>
<dbReference type="AlphaFoldDB" id="A0A803MTI4"/>
<dbReference type="KEGG" id="cqi:110719987"/>
<keyword evidence="3" id="KW-1185">Reference proteome</keyword>
<accession>A0A803MTI4</accession>
<evidence type="ECO:0000256" key="1">
    <source>
        <dbReference type="SAM" id="Phobius"/>
    </source>
</evidence>
<reference evidence="2" key="2">
    <citation type="submission" date="2021-03" db="UniProtKB">
        <authorList>
            <consortium name="EnsemblPlants"/>
        </authorList>
    </citation>
    <scope>IDENTIFICATION</scope>
</reference>
<dbReference type="PANTHER" id="PTHR36000:SF3">
    <property type="entry name" value="EMBRYO DEFECTIVE 1273"/>
    <property type="match status" value="1"/>
</dbReference>
<keyword evidence="1" id="KW-0812">Transmembrane</keyword>
<dbReference type="EnsemblPlants" id="AUR62034975-RA">
    <property type="protein sequence ID" value="AUR62034975-RA:cds"/>
    <property type="gene ID" value="AUR62034975"/>
</dbReference>
<dbReference type="Gramene" id="AUR62034975-RA">
    <property type="protein sequence ID" value="AUR62034975-RA:cds"/>
    <property type="gene ID" value="AUR62034975"/>
</dbReference>
<dbReference type="GeneID" id="110719987"/>
<dbReference type="Proteomes" id="UP000596660">
    <property type="component" value="Unplaced"/>
</dbReference>
<dbReference type="OMA" id="ELEMKWQ"/>
<protein>
    <submittedName>
        <fullName evidence="2">Uncharacterized protein</fullName>
    </submittedName>
</protein>
<gene>
    <name evidence="2" type="primary">LOC110719987</name>
</gene>
<feature type="transmembrane region" description="Helical" evidence="1">
    <location>
        <begin position="186"/>
        <end position="205"/>
    </location>
</feature>
<proteinExistence type="predicted"/>
<dbReference type="OrthoDB" id="742048at2759"/>
<organism evidence="2 3">
    <name type="scientific">Chenopodium quinoa</name>
    <name type="common">Quinoa</name>
    <dbReference type="NCBI Taxonomy" id="63459"/>
    <lineage>
        <taxon>Eukaryota</taxon>
        <taxon>Viridiplantae</taxon>
        <taxon>Streptophyta</taxon>
        <taxon>Embryophyta</taxon>
        <taxon>Tracheophyta</taxon>
        <taxon>Spermatophyta</taxon>
        <taxon>Magnoliopsida</taxon>
        <taxon>eudicotyledons</taxon>
        <taxon>Gunneridae</taxon>
        <taxon>Pentapetalae</taxon>
        <taxon>Caryophyllales</taxon>
        <taxon>Chenopodiaceae</taxon>
        <taxon>Chenopodioideae</taxon>
        <taxon>Atripliceae</taxon>
        <taxon>Chenopodium</taxon>
    </lineage>
</organism>
<dbReference type="PANTHER" id="PTHR36000">
    <property type="entry name" value="DEFECTIVE 1273 PROTEIN, PUTATIVE-RELATED"/>
    <property type="match status" value="1"/>
</dbReference>
<evidence type="ECO:0000313" key="3">
    <source>
        <dbReference type="Proteomes" id="UP000596660"/>
    </source>
</evidence>